<sequence>MLIAFACPILFATLVSTFFSFGFFSAFGGGAKSASVFGPNKSKICTSTSLLTAFPSAHASTALSISSGVTTIPTPQAFSNSTTLIPPCFAVCESKYSRAASNLCWVSIFFSTIFFATNPKCSPICGLIFAERLYNKVPAPSGSDRPLTASRAAFKFFVTAAFLRVSFAFCSVKPRLIKRLT</sequence>
<reference evidence="2" key="2">
    <citation type="submission" date="2018-07" db="EMBL/GenBank/DDBJ databases">
        <authorList>
            <person name="Quirk P.G."/>
            <person name="Krulwich T.A."/>
        </authorList>
    </citation>
    <scope>NUCLEOTIDE SEQUENCE</scope>
</reference>
<accession>A0A336KD89</accession>
<dbReference type="EMBL" id="UFQS01000320">
    <property type="protein sequence ID" value="SSX02834.1"/>
    <property type="molecule type" value="Genomic_DNA"/>
</dbReference>
<name>A0A336KD89_CULSO</name>
<dbReference type="VEuPathDB" id="VectorBase:CSON008495"/>
<organism evidence="1">
    <name type="scientific">Culicoides sonorensis</name>
    <name type="common">Biting midge</name>
    <dbReference type="NCBI Taxonomy" id="179676"/>
    <lineage>
        <taxon>Eukaryota</taxon>
        <taxon>Metazoa</taxon>
        <taxon>Ecdysozoa</taxon>
        <taxon>Arthropoda</taxon>
        <taxon>Hexapoda</taxon>
        <taxon>Insecta</taxon>
        <taxon>Pterygota</taxon>
        <taxon>Neoptera</taxon>
        <taxon>Endopterygota</taxon>
        <taxon>Diptera</taxon>
        <taxon>Nematocera</taxon>
        <taxon>Chironomoidea</taxon>
        <taxon>Ceratopogonidae</taxon>
        <taxon>Ceratopogoninae</taxon>
        <taxon>Culicoides</taxon>
        <taxon>Monoculicoides</taxon>
    </lineage>
</organism>
<dbReference type="AlphaFoldDB" id="A0A336KD89"/>
<protein>
    <submittedName>
        <fullName evidence="1">CSON008495 protein</fullName>
    </submittedName>
</protein>
<proteinExistence type="predicted"/>
<evidence type="ECO:0000313" key="1">
    <source>
        <dbReference type="EMBL" id="SSX02834.1"/>
    </source>
</evidence>
<reference evidence="1" key="1">
    <citation type="submission" date="2018-04" db="EMBL/GenBank/DDBJ databases">
        <authorList>
            <person name="Go L.Y."/>
            <person name="Mitchell J.A."/>
        </authorList>
    </citation>
    <scope>NUCLEOTIDE SEQUENCE</scope>
    <source>
        <tissue evidence="1">Whole organism</tissue>
    </source>
</reference>
<evidence type="ECO:0000313" key="2">
    <source>
        <dbReference type="EMBL" id="SSX23202.1"/>
    </source>
</evidence>
<gene>
    <name evidence="1" type="primary">CSON008495</name>
</gene>
<dbReference type="EMBL" id="UFQT01000320">
    <property type="protein sequence ID" value="SSX23202.1"/>
    <property type="molecule type" value="Genomic_DNA"/>
</dbReference>